<dbReference type="Pfam" id="PF03129">
    <property type="entry name" value="HGTP_anticodon"/>
    <property type="match status" value="1"/>
</dbReference>
<dbReference type="Gene3D" id="3.40.50.800">
    <property type="entry name" value="Anticodon-binding domain"/>
    <property type="match status" value="1"/>
</dbReference>
<keyword evidence="2" id="KW-1185">Reference proteome</keyword>
<name>A0ABM1EVT4_PRICU</name>
<dbReference type="PANTHER" id="PTHR10745:SF8">
    <property type="entry name" value="DNA POLYMERASE SUBUNIT GAMMA-2, MITOCHONDRIAL"/>
    <property type="match status" value="1"/>
</dbReference>
<sequence>MAEVNKNLMQGLIKLCHRLGFFYPVESNGKFSSCYRYGPFGAEFRRNILHEWWTAVSLGKTDIYAVEDLYLEEPVEQDGSRCHVTSDFHTDRSSRQLCHYLPTLSLVGGRLPFGIAQCWTHRHGNEVMAAGRNKFFQKYDINAYPIGSGVSQQLLLQYFSGAGEVTDVFTRWQRRRMLWYRKFAGTPSNFTLSEVQQSESKVTDVTISFRIPWEGQEAEEAIEVISARGDADLKALELRSGQSCQGKDGRRSVLPHLVECSSSLERVMLAYLVDAYHLKERTDTKGCISSKEVLRLHPRLAPYKVAIVTGAGQELRDLTDYLAVEFANARLRMWYIQGTATVGSHESQYTRFDEMGIPYSISVNENTVKTGVCLLRNRDTTLKQQVHITELVKYVAKLVQAY</sequence>
<dbReference type="PANTHER" id="PTHR10745">
    <property type="entry name" value="GLYCYL-TRNA SYNTHETASE/DNA POLYMERASE SUBUNIT GAMMA-2"/>
    <property type="match status" value="1"/>
</dbReference>
<dbReference type="SUPFAM" id="SSF55681">
    <property type="entry name" value="Class II aaRS and biotin synthetases"/>
    <property type="match status" value="1"/>
</dbReference>
<dbReference type="Proteomes" id="UP000695022">
    <property type="component" value="Unplaced"/>
</dbReference>
<dbReference type="InterPro" id="IPR027031">
    <property type="entry name" value="Gly-tRNA_synthase/POLG2"/>
</dbReference>
<evidence type="ECO:0000313" key="3">
    <source>
        <dbReference type="RefSeq" id="XP_014676305.1"/>
    </source>
</evidence>
<protein>
    <submittedName>
        <fullName evidence="3">DNA polymerase subunit gamma-2, mitochondrial-like isoform X1</fullName>
    </submittedName>
</protein>
<dbReference type="InterPro" id="IPR045864">
    <property type="entry name" value="aa-tRNA-synth_II/BPL/LPL"/>
</dbReference>
<dbReference type="Gene3D" id="3.30.930.10">
    <property type="entry name" value="Bira Bifunctional Protein, Domain 2"/>
    <property type="match status" value="1"/>
</dbReference>
<evidence type="ECO:0000313" key="2">
    <source>
        <dbReference type="Proteomes" id="UP000695022"/>
    </source>
</evidence>
<evidence type="ECO:0000259" key="1">
    <source>
        <dbReference type="Pfam" id="PF03129"/>
    </source>
</evidence>
<gene>
    <name evidence="3" type="primary">LOC106816239</name>
</gene>
<proteinExistence type="predicted"/>
<dbReference type="SUPFAM" id="SSF52954">
    <property type="entry name" value="Class II aaRS ABD-related"/>
    <property type="match status" value="1"/>
</dbReference>
<reference evidence="3" key="1">
    <citation type="submission" date="2025-08" db="UniProtKB">
        <authorList>
            <consortium name="RefSeq"/>
        </authorList>
    </citation>
    <scope>IDENTIFICATION</scope>
</reference>
<feature type="domain" description="Anticodon-binding" evidence="1">
    <location>
        <begin position="305"/>
        <end position="397"/>
    </location>
</feature>
<dbReference type="InterPro" id="IPR036621">
    <property type="entry name" value="Anticodon-bd_dom_sf"/>
</dbReference>
<dbReference type="RefSeq" id="XP_014676305.1">
    <property type="nucleotide sequence ID" value="XM_014820819.1"/>
</dbReference>
<dbReference type="InterPro" id="IPR004154">
    <property type="entry name" value="Anticodon-bd"/>
</dbReference>
<organism evidence="2 3">
    <name type="scientific">Priapulus caudatus</name>
    <name type="common">Priapulid worm</name>
    <dbReference type="NCBI Taxonomy" id="37621"/>
    <lineage>
        <taxon>Eukaryota</taxon>
        <taxon>Metazoa</taxon>
        <taxon>Ecdysozoa</taxon>
        <taxon>Scalidophora</taxon>
        <taxon>Priapulida</taxon>
        <taxon>Priapulimorpha</taxon>
        <taxon>Priapulimorphida</taxon>
        <taxon>Priapulidae</taxon>
        <taxon>Priapulus</taxon>
    </lineage>
</organism>
<accession>A0ABM1EVT4</accession>
<dbReference type="GeneID" id="106816239"/>